<feature type="compositionally biased region" description="Low complexity" evidence="1">
    <location>
        <begin position="417"/>
        <end position="437"/>
    </location>
</feature>
<dbReference type="EMBL" id="CAKOFQ010007123">
    <property type="protein sequence ID" value="CAH1991719.1"/>
    <property type="molecule type" value="Genomic_DNA"/>
</dbReference>
<dbReference type="InterPro" id="IPR050863">
    <property type="entry name" value="CenT-Element_Derived"/>
</dbReference>
<dbReference type="GO" id="GO:0005634">
    <property type="term" value="C:nucleus"/>
    <property type="evidence" value="ECO:0007669"/>
    <property type="project" value="TreeGrafter"/>
</dbReference>
<accession>A0A9P0PP84</accession>
<dbReference type="Proteomes" id="UP001152888">
    <property type="component" value="Unassembled WGS sequence"/>
</dbReference>
<comment type="caution">
    <text evidence="3">The sequence shown here is derived from an EMBL/GenBank/DDBJ whole genome shotgun (WGS) entry which is preliminary data.</text>
</comment>
<dbReference type="InterPro" id="IPR036397">
    <property type="entry name" value="RNaseH_sf"/>
</dbReference>
<feature type="compositionally biased region" description="Basic and acidic residues" evidence="1">
    <location>
        <begin position="537"/>
        <end position="549"/>
    </location>
</feature>
<dbReference type="Pfam" id="PF03184">
    <property type="entry name" value="DDE_1"/>
    <property type="match status" value="1"/>
</dbReference>
<dbReference type="Gene3D" id="3.30.420.10">
    <property type="entry name" value="Ribonuclease H-like superfamily/Ribonuclease H"/>
    <property type="match status" value="1"/>
</dbReference>
<feature type="compositionally biased region" description="Basic residues" evidence="1">
    <location>
        <begin position="524"/>
        <end position="536"/>
    </location>
</feature>
<reference evidence="3" key="1">
    <citation type="submission" date="2022-03" db="EMBL/GenBank/DDBJ databases">
        <authorList>
            <person name="Sayadi A."/>
        </authorList>
    </citation>
    <scope>NUCLEOTIDE SEQUENCE</scope>
</reference>
<dbReference type="AlphaFoldDB" id="A0A9P0PP84"/>
<protein>
    <recommendedName>
        <fullName evidence="2">DDE-1 domain-containing protein</fullName>
    </recommendedName>
</protein>
<evidence type="ECO:0000256" key="1">
    <source>
        <dbReference type="SAM" id="MobiDB-lite"/>
    </source>
</evidence>
<dbReference type="GO" id="GO:0003677">
    <property type="term" value="F:DNA binding"/>
    <property type="evidence" value="ECO:0007669"/>
    <property type="project" value="TreeGrafter"/>
</dbReference>
<dbReference type="PANTHER" id="PTHR19303">
    <property type="entry name" value="TRANSPOSON"/>
    <property type="match status" value="1"/>
</dbReference>
<evidence type="ECO:0000313" key="4">
    <source>
        <dbReference type="Proteomes" id="UP001152888"/>
    </source>
</evidence>
<evidence type="ECO:0000313" key="3">
    <source>
        <dbReference type="EMBL" id="CAH1991719.1"/>
    </source>
</evidence>
<feature type="region of interest" description="Disordered" evidence="1">
    <location>
        <begin position="486"/>
        <end position="576"/>
    </location>
</feature>
<evidence type="ECO:0000259" key="2">
    <source>
        <dbReference type="Pfam" id="PF03184"/>
    </source>
</evidence>
<feature type="compositionally biased region" description="Low complexity" evidence="1">
    <location>
        <begin position="550"/>
        <end position="572"/>
    </location>
</feature>
<sequence>MLQQNGYISQINTPTRVDSNSSTIIDHIFLKANRFKVSETAIECKPILLENCMTDHYPVLFNFRTYIRKKENLKPLTEYVLIQAKELREKGLSFREIGRALGYDESTIRKRIKAGSGVNSLGRFRKVFTAVQEQQMVNHCKALDLRFYGLTLKSLRFLAYQFAHRNGIPHPFNNETRLAGRDWTRQFMKRNRLSLRTPRKTSVARTMGFNQQQLSQYFENLKYVLEKYKFPANRIYNMDESGFQTVPSKLPKHVAPTGKREVAKNVAAEQGKTVTVACSMSATGHYVPPFFIFARKRLNSLLIKDAPSGSALGVTDSGYMNSLRFVDYLEHFRKYTNPTFDSPILLILDNHISHTSLQAITYAKNNNIHLLSLPPHSSHRTQPLDRSFFRPLKENKPEGDNEGGNVAEGIGEEGTSREGSSGESNRGEINSGNGNSGAIMLESNEKKNNVPDNSLILSEASCSSHCEGSVVLPSDIIPLPIISKKRKRTRKGLKSTLLTSTPNKEELENIEQEKKRKMEEKERKAKIKRDKKVKRNVFKEKQNLTRKNSETSSESESGLSLHDSSSDLNLSTSDEETVREFTPGQFVVVKVYGKNKKSFRHYVMRIIEVMEDGCSGRRQCERRRRRAHKVGNRLLFKGIGMSCPVHTFNDDRRILNNDRHFLLLTSTSDTNNFNIQQQLLCLQLKATIDVEKFLIYTIVRRSSSTQRTQRFRSNSSRPKVVSDDLWSSTEVKGNLYIRTGTQEQLMCFRRRYNQ</sequence>
<proteinExistence type="predicted"/>
<organism evidence="3 4">
    <name type="scientific">Acanthoscelides obtectus</name>
    <name type="common">Bean weevil</name>
    <name type="synonym">Bruchus obtectus</name>
    <dbReference type="NCBI Taxonomy" id="200917"/>
    <lineage>
        <taxon>Eukaryota</taxon>
        <taxon>Metazoa</taxon>
        <taxon>Ecdysozoa</taxon>
        <taxon>Arthropoda</taxon>
        <taxon>Hexapoda</taxon>
        <taxon>Insecta</taxon>
        <taxon>Pterygota</taxon>
        <taxon>Neoptera</taxon>
        <taxon>Endopterygota</taxon>
        <taxon>Coleoptera</taxon>
        <taxon>Polyphaga</taxon>
        <taxon>Cucujiformia</taxon>
        <taxon>Chrysomeloidea</taxon>
        <taxon>Chrysomelidae</taxon>
        <taxon>Bruchinae</taxon>
        <taxon>Bruchini</taxon>
        <taxon>Acanthoscelides</taxon>
    </lineage>
</organism>
<feature type="compositionally biased region" description="Basic and acidic residues" evidence="1">
    <location>
        <begin position="503"/>
        <end position="523"/>
    </location>
</feature>
<dbReference type="PANTHER" id="PTHR19303:SF74">
    <property type="entry name" value="POGO TRANSPOSABLE ELEMENT WITH KRAB DOMAIN"/>
    <property type="match status" value="1"/>
</dbReference>
<dbReference type="InterPro" id="IPR004875">
    <property type="entry name" value="DDE_SF_endonuclease_dom"/>
</dbReference>
<feature type="compositionally biased region" description="Basic and acidic residues" evidence="1">
    <location>
        <begin position="390"/>
        <end position="399"/>
    </location>
</feature>
<name>A0A9P0PP84_ACAOB</name>
<keyword evidence="4" id="KW-1185">Reference proteome</keyword>
<feature type="domain" description="DDE-1" evidence="2">
    <location>
        <begin position="274"/>
        <end position="395"/>
    </location>
</feature>
<gene>
    <name evidence="3" type="ORF">ACAOBT_LOCUS20463</name>
</gene>
<feature type="region of interest" description="Disordered" evidence="1">
    <location>
        <begin position="390"/>
        <end position="439"/>
    </location>
</feature>
<dbReference type="OrthoDB" id="6777587at2759"/>